<feature type="region of interest" description="Disordered" evidence="1">
    <location>
        <begin position="1"/>
        <end position="61"/>
    </location>
</feature>
<organism evidence="2 3">
    <name type="scientific">Prorocentrum cordatum</name>
    <dbReference type="NCBI Taxonomy" id="2364126"/>
    <lineage>
        <taxon>Eukaryota</taxon>
        <taxon>Sar</taxon>
        <taxon>Alveolata</taxon>
        <taxon>Dinophyceae</taxon>
        <taxon>Prorocentrales</taxon>
        <taxon>Prorocentraceae</taxon>
        <taxon>Prorocentrum</taxon>
    </lineage>
</organism>
<feature type="non-terminal residue" evidence="2">
    <location>
        <position position="1"/>
    </location>
</feature>
<evidence type="ECO:0000256" key="1">
    <source>
        <dbReference type="SAM" id="MobiDB-lite"/>
    </source>
</evidence>
<reference evidence="2" key="1">
    <citation type="submission" date="2023-10" db="EMBL/GenBank/DDBJ databases">
        <authorList>
            <person name="Chen Y."/>
            <person name="Shah S."/>
            <person name="Dougan E. K."/>
            <person name="Thang M."/>
            <person name="Chan C."/>
        </authorList>
    </citation>
    <scope>NUCLEOTIDE SEQUENCE [LARGE SCALE GENOMIC DNA]</scope>
</reference>
<evidence type="ECO:0000313" key="2">
    <source>
        <dbReference type="EMBL" id="CAK0833782.1"/>
    </source>
</evidence>
<feature type="compositionally biased region" description="Gly residues" evidence="1">
    <location>
        <begin position="1"/>
        <end position="11"/>
    </location>
</feature>
<sequence length="61" mass="5915">LARVGSGGLWGVRGARHPCSAGGGSVAAAVRGDRARRRGGSAGRPRAPARRGAQAAPGRGG</sequence>
<dbReference type="Proteomes" id="UP001189429">
    <property type="component" value="Unassembled WGS sequence"/>
</dbReference>
<keyword evidence="3" id="KW-1185">Reference proteome</keyword>
<comment type="caution">
    <text evidence="2">The sequence shown here is derived from an EMBL/GenBank/DDBJ whole genome shotgun (WGS) entry which is preliminary data.</text>
</comment>
<feature type="compositionally biased region" description="Low complexity" evidence="1">
    <location>
        <begin position="43"/>
        <end position="61"/>
    </location>
</feature>
<proteinExistence type="predicted"/>
<accession>A0ABN9SPH3</accession>
<name>A0ABN9SPH3_9DINO</name>
<protein>
    <submittedName>
        <fullName evidence="2">Uncharacterized protein</fullName>
    </submittedName>
</protein>
<evidence type="ECO:0000313" key="3">
    <source>
        <dbReference type="Proteomes" id="UP001189429"/>
    </source>
</evidence>
<feature type="non-terminal residue" evidence="2">
    <location>
        <position position="61"/>
    </location>
</feature>
<gene>
    <name evidence="2" type="ORF">PCOR1329_LOCUS31374</name>
</gene>
<dbReference type="EMBL" id="CAUYUJ010012337">
    <property type="protein sequence ID" value="CAK0833782.1"/>
    <property type="molecule type" value="Genomic_DNA"/>
</dbReference>